<dbReference type="RefSeq" id="WP_089921384.1">
    <property type="nucleotide sequence ID" value="NZ_FOBB01000017.1"/>
</dbReference>
<evidence type="ECO:0000259" key="3">
    <source>
        <dbReference type="PROSITE" id="PS50975"/>
    </source>
</evidence>
<dbReference type="PROSITE" id="PS50975">
    <property type="entry name" value="ATP_GRASP"/>
    <property type="match status" value="1"/>
</dbReference>
<keyword evidence="1" id="KW-0067">ATP-binding</keyword>
<gene>
    <name evidence="4" type="ORF">SAMN04488505_1176</name>
</gene>
<dbReference type="EMBL" id="FOBB01000017">
    <property type="protein sequence ID" value="SEN93120.1"/>
    <property type="molecule type" value="Genomic_DNA"/>
</dbReference>
<feature type="transmembrane region" description="Helical" evidence="2">
    <location>
        <begin position="435"/>
        <end position="455"/>
    </location>
</feature>
<dbReference type="InterPro" id="IPR011761">
    <property type="entry name" value="ATP-grasp"/>
</dbReference>
<dbReference type="GO" id="GO:0005737">
    <property type="term" value="C:cytoplasm"/>
    <property type="evidence" value="ECO:0007669"/>
    <property type="project" value="TreeGrafter"/>
</dbReference>
<name>A0A1H8KJG1_9BACT</name>
<dbReference type="Gene3D" id="3.30.470.20">
    <property type="entry name" value="ATP-grasp fold, B domain"/>
    <property type="match status" value="1"/>
</dbReference>
<evidence type="ECO:0000313" key="4">
    <source>
        <dbReference type="EMBL" id="SEN93120.1"/>
    </source>
</evidence>
<sequence>MKAMTKKILILTNERDVTADFIVKKLKNSETEFYRLNTDQLGKTLQLTFNISEGIHNLIDKATGESIDLRSFASVYFRRPEIRPNIEGLSRGEENFVRTELYYTIEGLYKILDNAFWLNKVQAIRNAENKIYQLLLAKKIGFKIPDSLITNQVDDALNFYRNQQQECIIKPIKTGLVTADGDDEAIIFTSKVEITEENAQRIKTCPVYLQKLIKKKGDVRVTVVGNKLFAALIHSQDFEQSKTDWRRADHPLPHSQIVLPHFIESMCLELTNELSLNFAAIDFILDENDDFIFLEINPNGQWAWIERRLGYDISGEITKLLIQNTYPNDNKVSFLLLAKERLNSIREFFWPLLERSAAKNKVKENIELKIADESLEIAFQQKIKILEAEEDRRKGIESKATLFISTLSVASSLVVTASTLILNNNFDSNRLLIKTSVAISFILALYTVTTIWYAVKALERGTYSVLSINDLNQIGNKNEYLRKLIQRFIRIKLDNQDIINSKVNNVTMAQEYYKRAIVIICIYAFFILLFCLFK</sequence>
<keyword evidence="2" id="KW-1133">Transmembrane helix</keyword>
<dbReference type="AlphaFoldDB" id="A0A1H8KJG1"/>
<feature type="transmembrane region" description="Helical" evidence="2">
    <location>
        <begin position="402"/>
        <end position="423"/>
    </location>
</feature>
<dbReference type="InterPro" id="IPR013651">
    <property type="entry name" value="ATP-grasp_RimK-type"/>
</dbReference>
<dbReference type="Proteomes" id="UP000198984">
    <property type="component" value="Unassembled WGS sequence"/>
</dbReference>
<dbReference type="GO" id="GO:0005524">
    <property type="term" value="F:ATP binding"/>
    <property type="evidence" value="ECO:0007669"/>
    <property type="project" value="UniProtKB-UniRule"/>
</dbReference>
<dbReference type="GO" id="GO:0046872">
    <property type="term" value="F:metal ion binding"/>
    <property type="evidence" value="ECO:0007669"/>
    <property type="project" value="InterPro"/>
</dbReference>
<dbReference type="GO" id="GO:0018169">
    <property type="term" value="F:ribosomal S6-glutamic acid ligase activity"/>
    <property type="evidence" value="ECO:0007669"/>
    <property type="project" value="TreeGrafter"/>
</dbReference>
<keyword evidence="5" id="KW-1185">Reference proteome</keyword>
<keyword evidence="1" id="KW-0547">Nucleotide-binding</keyword>
<dbReference type="OrthoDB" id="583309at2"/>
<accession>A0A1H8KJG1</accession>
<keyword evidence="2" id="KW-0472">Membrane</keyword>
<evidence type="ECO:0000256" key="2">
    <source>
        <dbReference type="SAM" id="Phobius"/>
    </source>
</evidence>
<dbReference type="Pfam" id="PF21068">
    <property type="entry name" value="ATPgraspMvdD"/>
    <property type="match status" value="1"/>
</dbReference>
<dbReference type="PANTHER" id="PTHR21621:SF7">
    <property type="entry name" value="RIBOSOMAL PROTEIN BS6--L-GLUTAMATE LIGASE"/>
    <property type="match status" value="1"/>
</dbReference>
<dbReference type="Pfam" id="PF08443">
    <property type="entry name" value="RimK"/>
    <property type="match status" value="1"/>
</dbReference>
<reference evidence="4 5" key="1">
    <citation type="submission" date="2016-10" db="EMBL/GenBank/DDBJ databases">
        <authorList>
            <person name="de Groot N.N."/>
        </authorList>
    </citation>
    <scope>NUCLEOTIDE SEQUENCE [LARGE SCALE GENOMIC DNA]</scope>
    <source>
        <strain evidence="4 5">DSM 21039</strain>
    </source>
</reference>
<organism evidence="4 5">
    <name type="scientific">Chitinophaga rupis</name>
    <dbReference type="NCBI Taxonomy" id="573321"/>
    <lineage>
        <taxon>Bacteria</taxon>
        <taxon>Pseudomonadati</taxon>
        <taxon>Bacteroidota</taxon>
        <taxon>Chitinophagia</taxon>
        <taxon>Chitinophagales</taxon>
        <taxon>Chitinophagaceae</taxon>
        <taxon>Chitinophaga</taxon>
    </lineage>
</organism>
<keyword evidence="2" id="KW-0812">Transmembrane</keyword>
<protein>
    <submittedName>
        <fullName evidence="4">RimK-like ATP-grasp domain-containing protein</fullName>
    </submittedName>
</protein>
<dbReference type="PANTHER" id="PTHR21621">
    <property type="entry name" value="RIBOSOMAL PROTEIN S6 MODIFICATION PROTEIN"/>
    <property type="match status" value="1"/>
</dbReference>
<feature type="domain" description="ATP-grasp" evidence="3">
    <location>
        <begin position="134"/>
        <end position="322"/>
    </location>
</feature>
<feature type="transmembrane region" description="Helical" evidence="2">
    <location>
        <begin position="512"/>
        <end position="533"/>
    </location>
</feature>
<dbReference type="GO" id="GO:0009432">
    <property type="term" value="P:SOS response"/>
    <property type="evidence" value="ECO:0007669"/>
    <property type="project" value="TreeGrafter"/>
</dbReference>
<proteinExistence type="predicted"/>
<evidence type="ECO:0000256" key="1">
    <source>
        <dbReference type="PROSITE-ProRule" id="PRU00409"/>
    </source>
</evidence>
<dbReference type="SUPFAM" id="SSF56059">
    <property type="entry name" value="Glutathione synthetase ATP-binding domain-like"/>
    <property type="match status" value="1"/>
</dbReference>
<dbReference type="STRING" id="573321.SAMN04488505_1176"/>
<dbReference type="InterPro" id="IPR048936">
    <property type="entry name" value="MvdD-like_ATPgrasp"/>
</dbReference>
<evidence type="ECO:0000313" key="5">
    <source>
        <dbReference type="Proteomes" id="UP000198984"/>
    </source>
</evidence>